<keyword evidence="3" id="KW-1185">Reference proteome</keyword>
<feature type="transmembrane region" description="Helical" evidence="1">
    <location>
        <begin position="41"/>
        <end position="59"/>
    </location>
</feature>
<evidence type="ECO:0000256" key="1">
    <source>
        <dbReference type="SAM" id="Phobius"/>
    </source>
</evidence>
<reference evidence="3" key="1">
    <citation type="journal article" date="2019" name="Int. J. Syst. Evol. Microbiol.">
        <title>The Global Catalogue of Microorganisms (GCM) 10K type strain sequencing project: providing services to taxonomists for standard genome sequencing and annotation.</title>
        <authorList>
            <consortium name="The Broad Institute Genomics Platform"/>
            <consortium name="The Broad Institute Genome Sequencing Center for Infectious Disease"/>
            <person name="Wu L."/>
            <person name="Ma J."/>
        </authorList>
    </citation>
    <scope>NUCLEOTIDE SEQUENCE [LARGE SCALE GENOMIC DNA]</scope>
    <source>
        <strain evidence="3">JCM 17705</strain>
    </source>
</reference>
<protein>
    <submittedName>
        <fullName evidence="2">Uncharacterized protein</fullName>
    </submittedName>
</protein>
<evidence type="ECO:0000313" key="3">
    <source>
        <dbReference type="Proteomes" id="UP001500582"/>
    </source>
</evidence>
<sequence length="139" mass="15481">MRIPSLISLVGFILIIAGSYCPVLRPFGLMNWNVYDLNKPYGMVILLVAIIGMIGVVFNKLKVARAAAYGSLALVVLLWIAAYMKVHTSFSFLPFHSVADYLASKIRFKWGWYVLFTGAILSLAVLIRGRQLSNVEPTK</sequence>
<proteinExistence type="predicted"/>
<name>A0ABP8G7Q1_9SPHI</name>
<dbReference type="Proteomes" id="UP001500582">
    <property type="component" value="Unassembled WGS sequence"/>
</dbReference>
<keyword evidence="1" id="KW-1133">Transmembrane helix</keyword>
<dbReference type="EMBL" id="BAABFT010000003">
    <property type="protein sequence ID" value="GAA4318975.1"/>
    <property type="molecule type" value="Genomic_DNA"/>
</dbReference>
<organism evidence="2 3">
    <name type="scientific">Mucilaginibacter gynuensis</name>
    <dbReference type="NCBI Taxonomy" id="1302236"/>
    <lineage>
        <taxon>Bacteria</taxon>
        <taxon>Pseudomonadati</taxon>
        <taxon>Bacteroidota</taxon>
        <taxon>Sphingobacteriia</taxon>
        <taxon>Sphingobacteriales</taxon>
        <taxon>Sphingobacteriaceae</taxon>
        <taxon>Mucilaginibacter</taxon>
    </lineage>
</organism>
<evidence type="ECO:0000313" key="2">
    <source>
        <dbReference type="EMBL" id="GAA4318975.1"/>
    </source>
</evidence>
<gene>
    <name evidence="2" type="ORF">GCM10023149_17380</name>
</gene>
<dbReference type="RefSeq" id="WP_345210644.1">
    <property type="nucleotide sequence ID" value="NZ_BAABFT010000003.1"/>
</dbReference>
<accession>A0ABP8G7Q1</accession>
<feature type="transmembrane region" description="Helical" evidence="1">
    <location>
        <begin position="66"/>
        <end position="84"/>
    </location>
</feature>
<keyword evidence="1" id="KW-0472">Membrane</keyword>
<keyword evidence="1" id="KW-0812">Transmembrane</keyword>
<comment type="caution">
    <text evidence="2">The sequence shown here is derived from an EMBL/GenBank/DDBJ whole genome shotgun (WGS) entry which is preliminary data.</text>
</comment>
<feature type="transmembrane region" description="Helical" evidence="1">
    <location>
        <begin position="110"/>
        <end position="129"/>
    </location>
</feature>